<dbReference type="GO" id="GO:0044780">
    <property type="term" value="P:bacterial-type flagellum assembly"/>
    <property type="evidence" value="ECO:0007669"/>
    <property type="project" value="InterPro"/>
</dbReference>
<dbReference type="InterPro" id="IPR036679">
    <property type="entry name" value="FlgN-like_sf"/>
</dbReference>
<dbReference type="EMBL" id="NEEW01000006">
    <property type="protein sequence ID" value="PJD84077.1"/>
    <property type="molecule type" value="Genomic_DNA"/>
</dbReference>
<proteinExistence type="inferred from homology"/>
<accession>A0A2J0PX74</accession>
<keyword evidence="4" id="KW-0966">Cell projection</keyword>
<dbReference type="RefSeq" id="WP_015571603.1">
    <property type="nucleotide sequence ID" value="NZ_CABGYR010000003.1"/>
</dbReference>
<comment type="similarity">
    <text evidence="2">Belongs to the FlgN family.</text>
</comment>
<gene>
    <name evidence="4" type="ORF">B9Q30_12995</name>
</gene>
<evidence type="ECO:0000256" key="3">
    <source>
        <dbReference type="ARBA" id="ARBA00022795"/>
    </source>
</evidence>
<keyword evidence="3" id="KW-1005">Bacterial flagellum biogenesis</keyword>
<dbReference type="SUPFAM" id="SSF140566">
    <property type="entry name" value="FlgN-like"/>
    <property type="match status" value="1"/>
</dbReference>
<reference evidence="4 5" key="1">
    <citation type="journal article" date="2017" name="J. Antimicrob. Chemother.">
        <title>Characterization of the population structure, drug resistance mechanisms and plasmids of the community-associated Enterobacter cloacae complex in China.</title>
        <authorList>
            <person name="Zhou K."/>
            <person name="Yu W."/>
            <person name="Cao X."/>
            <person name="Shen P."/>
            <person name="Lu H."/>
            <person name="Luo Q."/>
            <person name="Rossen J.W.A."/>
            <person name="Xiao Y."/>
        </authorList>
    </citation>
    <scope>NUCLEOTIDE SEQUENCE [LARGE SCALE GENOMIC DNA]</scope>
    <source>
        <strain evidence="4 5">ECC904</strain>
    </source>
</reference>
<dbReference type="STRING" id="299766.BFV68_16870"/>
<dbReference type="Proteomes" id="UP000229974">
    <property type="component" value="Unassembled WGS sequence"/>
</dbReference>
<sequence length="147" mass="16957">MDKLYPILTQMKTSLDELEAIMIEEVNQLSRVQINPVSLQVLSDNKSQLLSSIQYYDEMRLQQEQLSALQAPYHHHSRLFTSWKLIRERVQSTKTLNAQVETLLQNHMKKNQYMQKVVDRVGHANTLYGPAGESSQAPAGRKYNISI</sequence>
<dbReference type="Pfam" id="PF05130">
    <property type="entry name" value="FlgN"/>
    <property type="match status" value="1"/>
</dbReference>
<evidence type="ECO:0000256" key="1">
    <source>
        <dbReference type="ARBA" id="ARBA00002397"/>
    </source>
</evidence>
<dbReference type="InterPro" id="IPR007809">
    <property type="entry name" value="FlgN-like"/>
</dbReference>
<comment type="caution">
    <text evidence="4">The sequence shown here is derived from an EMBL/GenBank/DDBJ whole genome shotgun (WGS) entry which is preliminary data.</text>
</comment>
<comment type="function">
    <text evidence="1">Required for the efficient initiation of filament assembly.</text>
</comment>
<evidence type="ECO:0000256" key="2">
    <source>
        <dbReference type="ARBA" id="ARBA00007703"/>
    </source>
</evidence>
<evidence type="ECO:0000313" key="5">
    <source>
        <dbReference type="Proteomes" id="UP000229974"/>
    </source>
</evidence>
<dbReference type="AlphaFoldDB" id="A0A2J0PX74"/>
<evidence type="ECO:0000313" key="4">
    <source>
        <dbReference type="EMBL" id="PJD84077.1"/>
    </source>
</evidence>
<name>A0A2J0PX74_9ENTR</name>
<keyword evidence="4" id="KW-0282">Flagellum</keyword>
<keyword evidence="4" id="KW-0969">Cilium</keyword>
<organism evidence="4 5">
    <name type="scientific">Enterobacter hormaechei</name>
    <dbReference type="NCBI Taxonomy" id="158836"/>
    <lineage>
        <taxon>Bacteria</taxon>
        <taxon>Pseudomonadati</taxon>
        <taxon>Pseudomonadota</taxon>
        <taxon>Gammaproteobacteria</taxon>
        <taxon>Enterobacterales</taxon>
        <taxon>Enterobacteriaceae</taxon>
        <taxon>Enterobacter</taxon>
        <taxon>Enterobacter cloacae complex</taxon>
    </lineage>
</organism>
<dbReference type="OrthoDB" id="6480873at2"/>
<protein>
    <submittedName>
        <fullName evidence="4">Flagella synthesis protein</fullName>
    </submittedName>
</protein>